<accession>A0A0A9BM67</accession>
<proteinExistence type="predicted"/>
<reference evidence="1" key="2">
    <citation type="journal article" date="2015" name="Data Brief">
        <title>Shoot transcriptome of the giant reed, Arundo donax.</title>
        <authorList>
            <person name="Barrero R.A."/>
            <person name="Guerrero F.D."/>
            <person name="Moolhuijzen P."/>
            <person name="Goolsby J.A."/>
            <person name="Tidwell J."/>
            <person name="Bellgard S.E."/>
            <person name="Bellgard M.I."/>
        </authorList>
    </citation>
    <scope>NUCLEOTIDE SEQUENCE</scope>
    <source>
        <tissue evidence="1">Shoot tissue taken approximately 20 cm above the soil surface</tissue>
    </source>
</reference>
<evidence type="ECO:0000313" key="1">
    <source>
        <dbReference type="EMBL" id="JAD65039.1"/>
    </source>
</evidence>
<protein>
    <submittedName>
        <fullName evidence="1">Uncharacterized protein</fullName>
    </submittedName>
</protein>
<reference evidence="1" key="1">
    <citation type="submission" date="2014-09" db="EMBL/GenBank/DDBJ databases">
        <authorList>
            <person name="Magalhaes I.L.F."/>
            <person name="Oliveira U."/>
            <person name="Santos F.R."/>
            <person name="Vidigal T.H.D.A."/>
            <person name="Brescovit A.D."/>
            <person name="Santos A.J."/>
        </authorList>
    </citation>
    <scope>NUCLEOTIDE SEQUENCE</scope>
    <source>
        <tissue evidence="1">Shoot tissue taken approximately 20 cm above the soil surface</tissue>
    </source>
</reference>
<sequence length="71" mass="7549">MEVSTVSAECCAVCPYLAVCHDSTYVVAVYEVLLSHGAVVISSIDLLKHKFVCDGKAIKGGVIYSLLGQML</sequence>
<organism evidence="1">
    <name type="scientific">Arundo donax</name>
    <name type="common">Giant reed</name>
    <name type="synonym">Donax arundinaceus</name>
    <dbReference type="NCBI Taxonomy" id="35708"/>
    <lineage>
        <taxon>Eukaryota</taxon>
        <taxon>Viridiplantae</taxon>
        <taxon>Streptophyta</taxon>
        <taxon>Embryophyta</taxon>
        <taxon>Tracheophyta</taxon>
        <taxon>Spermatophyta</taxon>
        <taxon>Magnoliopsida</taxon>
        <taxon>Liliopsida</taxon>
        <taxon>Poales</taxon>
        <taxon>Poaceae</taxon>
        <taxon>PACMAD clade</taxon>
        <taxon>Arundinoideae</taxon>
        <taxon>Arundineae</taxon>
        <taxon>Arundo</taxon>
    </lineage>
</organism>
<dbReference type="AlphaFoldDB" id="A0A0A9BM67"/>
<name>A0A0A9BM67_ARUDO</name>
<dbReference type="EMBL" id="GBRH01232856">
    <property type="protein sequence ID" value="JAD65039.1"/>
    <property type="molecule type" value="Transcribed_RNA"/>
</dbReference>